<evidence type="ECO:0000313" key="2">
    <source>
        <dbReference type="EMBL" id="HJB97642.1"/>
    </source>
</evidence>
<proteinExistence type="predicted"/>
<accession>A0A9D2MVS3</accession>
<protein>
    <submittedName>
        <fullName evidence="2">Pyridoxamine 5'-phosphate oxidase family protein</fullName>
    </submittedName>
</protein>
<comment type="caution">
    <text evidence="2">The sequence shown here is derived from an EMBL/GenBank/DDBJ whole genome shotgun (WGS) entry which is preliminary data.</text>
</comment>
<reference evidence="2" key="2">
    <citation type="submission" date="2021-04" db="EMBL/GenBank/DDBJ databases">
        <authorList>
            <person name="Gilroy R."/>
        </authorList>
    </citation>
    <scope>NUCLEOTIDE SEQUENCE</scope>
    <source>
        <strain evidence="2">CHK185-1770</strain>
    </source>
</reference>
<evidence type="ECO:0000259" key="1">
    <source>
        <dbReference type="Pfam" id="PF01243"/>
    </source>
</evidence>
<feature type="domain" description="Pyridoxamine 5'-phosphate oxidase N-terminal" evidence="1">
    <location>
        <begin position="2"/>
        <end position="111"/>
    </location>
</feature>
<dbReference type="InterPro" id="IPR012349">
    <property type="entry name" value="Split_barrel_FMN-bd"/>
</dbReference>
<dbReference type="Pfam" id="PF01243">
    <property type="entry name" value="PNPOx_N"/>
    <property type="match status" value="1"/>
</dbReference>
<dbReference type="AlphaFoldDB" id="A0A9D2MVS3"/>
<gene>
    <name evidence="2" type="ORF">H9710_03580</name>
</gene>
<dbReference type="EMBL" id="DWXG01000032">
    <property type="protein sequence ID" value="HJB97642.1"/>
    <property type="molecule type" value="Genomic_DNA"/>
</dbReference>
<sequence>MEEVYQFLKACGTYYLATVEGDQPRVRPFGTIDLFDGRLTIQTGASKDVSRQMLKNPRVELCAFQKGTWLRVAATVVEDPRLEAQEHMLQAYPGLRNRYQPGDGNTQIFALEHGTATFSSFTEEPRTVTF</sequence>
<dbReference type="Proteomes" id="UP000826793">
    <property type="component" value="Unassembled WGS sequence"/>
</dbReference>
<evidence type="ECO:0000313" key="3">
    <source>
        <dbReference type="Proteomes" id="UP000826793"/>
    </source>
</evidence>
<reference evidence="2" key="1">
    <citation type="journal article" date="2021" name="PeerJ">
        <title>Extensive microbial diversity within the chicken gut microbiome revealed by metagenomics and culture.</title>
        <authorList>
            <person name="Gilroy R."/>
            <person name="Ravi A."/>
            <person name="Getino M."/>
            <person name="Pursley I."/>
            <person name="Horton D.L."/>
            <person name="Alikhan N.F."/>
            <person name="Baker D."/>
            <person name="Gharbi K."/>
            <person name="Hall N."/>
            <person name="Watson M."/>
            <person name="Adriaenssens E.M."/>
            <person name="Foster-Nyarko E."/>
            <person name="Jarju S."/>
            <person name="Secka A."/>
            <person name="Antonio M."/>
            <person name="Oren A."/>
            <person name="Chaudhuri R.R."/>
            <person name="La Ragione R."/>
            <person name="Hildebrand F."/>
            <person name="Pallen M.J."/>
        </authorList>
    </citation>
    <scope>NUCLEOTIDE SEQUENCE</scope>
    <source>
        <strain evidence="2">CHK185-1770</strain>
    </source>
</reference>
<organism evidence="2 3">
    <name type="scientific">Candidatus Acutalibacter pullicola</name>
    <dbReference type="NCBI Taxonomy" id="2838417"/>
    <lineage>
        <taxon>Bacteria</taxon>
        <taxon>Bacillati</taxon>
        <taxon>Bacillota</taxon>
        <taxon>Clostridia</taxon>
        <taxon>Eubacteriales</taxon>
        <taxon>Acutalibacteraceae</taxon>
        <taxon>Acutalibacter</taxon>
    </lineage>
</organism>
<dbReference type="SUPFAM" id="SSF50475">
    <property type="entry name" value="FMN-binding split barrel"/>
    <property type="match status" value="1"/>
</dbReference>
<dbReference type="Gene3D" id="2.30.110.10">
    <property type="entry name" value="Electron Transport, Fmn-binding Protein, Chain A"/>
    <property type="match status" value="1"/>
</dbReference>
<name>A0A9D2MVS3_9FIRM</name>
<dbReference type="InterPro" id="IPR011576">
    <property type="entry name" value="Pyridox_Oxase_N"/>
</dbReference>